<keyword evidence="11" id="KW-0594">Phospholipid biosynthesis</keyword>
<keyword evidence="10" id="KW-0443">Lipid metabolism</keyword>
<dbReference type="SMART" id="SM00046">
    <property type="entry name" value="DAGKc"/>
    <property type="match status" value="1"/>
</dbReference>
<evidence type="ECO:0000256" key="3">
    <source>
        <dbReference type="ARBA" id="ARBA00022516"/>
    </source>
</evidence>
<sequence length="300" mass="33484">MEKKLFFVFNPKSGKGKIKTALMDIVDIFNKGGYEVVIRATQYPKDAYEMTRKYADKVDLVVCSGGDGTLDEVVAGLVETGSKVPVGYIPAGSTNDFAGSLFIPKNMVAAAEMIMEENVYRCDIGKFNKQTFTYIAAFGLFTDVAYETDQDLKNILGHLAYLLEGVKRLFDIQSYHMKVTTEDEIFEDDFMYGMITNSRSVGGFKNLTGKNVDMNDGLFEVTLITTPKNPMDMQEIIAGLMSGKDNSDLIYTFKTSRIRIQSDEAVAWTLDGEYGGDHKEVEIRNLHRALNLYLTGSKNS</sequence>
<evidence type="ECO:0000256" key="2">
    <source>
        <dbReference type="ARBA" id="ARBA00005983"/>
    </source>
</evidence>
<dbReference type="InterPro" id="IPR016064">
    <property type="entry name" value="NAD/diacylglycerol_kinase_sf"/>
</dbReference>
<dbReference type="Gene3D" id="2.60.200.40">
    <property type="match status" value="1"/>
</dbReference>
<evidence type="ECO:0000256" key="9">
    <source>
        <dbReference type="ARBA" id="ARBA00022842"/>
    </source>
</evidence>
<dbReference type="InterPro" id="IPR045540">
    <property type="entry name" value="YegS/DAGK_C"/>
</dbReference>
<keyword evidence="7 14" id="KW-0418">Kinase</keyword>
<organism evidence="14 15">
    <name type="scientific">Blautia ammoniilytica</name>
    <dbReference type="NCBI Taxonomy" id="2981782"/>
    <lineage>
        <taxon>Bacteria</taxon>
        <taxon>Bacillati</taxon>
        <taxon>Bacillota</taxon>
        <taxon>Clostridia</taxon>
        <taxon>Lachnospirales</taxon>
        <taxon>Lachnospiraceae</taxon>
        <taxon>Blautia</taxon>
    </lineage>
</organism>
<comment type="caution">
    <text evidence="14">The sequence shown here is derived from an EMBL/GenBank/DDBJ whole genome shotgun (WGS) entry which is preliminary data.</text>
</comment>
<keyword evidence="8" id="KW-0067">ATP-binding</keyword>
<dbReference type="InterPro" id="IPR017438">
    <property type="entry name" value="ATP-NAD_kinase_N"/>
</dbReference>
<reference evidence="14 15" key="1">
    <citation type="journal article" date="2021" name="ISME Commun">
        <title>Automated analysis of genomic sequences facilitates high-throughput and comprehensive description of bacteria.</title>
        <authorList>
            <person name="Hitch T.C.A."/>
        </authorList>
    </citation>
    <scope>NUCLEOTIDE SEQUENCE [LARGE SCALE GENOMIC DNA]</scope>
    <source>
        <strain evidence="14 15">Sanger_23</strain>
    </source>
</reference>
<dbReference type="Gene3D" id="3.40.50.10330">
    <property type="entry name" value="Probable inorganic polyphosphate/atp-NAD kinase, domain 1"/>
    <property type="match status" value="1"/>
</dbReference>
<protein>
    <submittedName>
        <fullName evidence="14">Diacylglycerol kinase family lipid kinase</fullName>
    </submittedName>
</protein>
<evidence type="ECO:0000256" key="7">
    <source>
        <dbReference type="ARBA" id="ARBA00022777"/>
    </source>
</evidence>
<keyword evidence="5" id="KW-0479">Metal-binding</keyword>
<dbReference type="Pfam" id="PF00781">
    <property type="entry name" value="DAGK_cat"/>
    <property type="match status" value="1"/>
</dbReference>
<evidence type="ECO:0000259" key="13">
    <source>
        <dbReference type="PROSITE" id="PS50146"/>
    </source>
</evidence>
<evidence type="ECO:0000256" key="4">
    <source>
        <dbReference type="ARBA" id="ARBA00022679"/>
    </source>
</evidence>
<dbReference type="SUPFAM" id="SSF111331">
    <property type="entry name" value="NAD kinase/diacylglycerol kinase-like"/>
    <property type="match status" value="1"/>
</dbReference>
<dbReference type="InterPro" id="IPR005218">
    <property type="entry name" value="Diacylglycerol/lipid_kinase"/>
</dbReference>
<evidence type="ECO:0000256" key="1">
    <source>
        <dbReference type="ARBA" id="ARBA00001946"/>
    </source>
</evidence>
<dbReference type="InterPro" id="IPR050187">
    <property type="entry name" value="Lipid_Phosphate_FormReg"/>
</dbReference>
<keyword evidence="9" id="KW-0460">Magnesium</keyword>
<dbReference type="PANTHER" id="PTHR12358">
    <property type="entry name" value="SPHINGOSINE KINASE"/>
    <property type="match status" value="1"/>
</dbReference>
<comment type="similarity">
    <text evidence="2">Belongs to the diacylglycerol/lipid kinase family.</text>
</comment>
<name>A0ABT2TUM8_9FIRM</name>
<evidence type="ECO:0000256" key="8">
    <source>
        <dbReference type="ARBA" id="ARBA00022840"/>
    </source>
</evidence>
<dbReference type="PANTHER" id="PTHR12358:SF106">
    <property type="entry name" value="LIPID KINASE YEGS"/>
    <property type="match status" value="1"/>
</dbReference>
<dbReference type="Proteomes" id="UP001652409">
    <property type="component" value="Unassembled WGS sequence"/>
</dbReference>
<comment type="cofactor">
    <cofactor evidence="1">
        <name>Mg(2+)</name>
        <dbReference type="ChEBI" id="CHEBI:18420"/>
    </cofactor>
</comment>
<evidence type="ECO:0000313" key="14">
    <source>
        <dbReference type="EMBL" id="MCU6765302.1"/>
    </source>
</evidence>
<keyword evidence="4" id="KW-0808">Transferase</keyword>
<gene>
    <name evidence="14" type="ORF">OCV61_07725</name>
</gene>
<evidence type="ECO:0000313" key="15">
    <source>
        <dbReference type="Proteomes" id="UP001652409"/>
    </source>
</evidence>
<evidence type="ECO:0000256" key="10">
    <source>
        <dbReference type="ARBA" id="ARBA00023098"/>
    </source>
</evidence>
<proteinExistence type="inferred from homology"/>
<dbReference type="InterPro" id="IPR001206">
    <property type="entry name" value="Diacylglycerol_kinase_cat_dom"/>
</dbReference>
<dbReference type="EMBL" id="JAOQJL010000012">
    <property type="protein sequence ID" value="MCU6765302.1"/>
    <property type="molecule type" value="Genomic_DNA"/>
</dbReference>
<evidence type="ECO:0000256" key="5">
    <source>
        <dbReference type="ARBA" id="ARBA00022723"/>
    </source>
</evidence>
<dbReference type="PROSITE" id="PS50146">
    <property type="entry name" value="DAGK"/>
    <property type="match status" value="1"/>
</dbReference>
<keyword evidence="6" id="KW-0547">Nucleotide-binding</keyword>
<dbReference type="Pfam" id="PF19279">
    <property type="entry name" value="YegS_C"/>
    <property type="match status" value="1"/>
</dbReference>
<dbReference type="GO" id="GO:0016301">
    <property type="term" value="F:kinase activity"/>
    <property type="evidence" value="ECO:0007669"/>
    <property type="project" value="UniProtKB-KW"/>
</dbReference>
<dbReference type="RefSeq" id="WP_158421333.1">
    <property type="nucleotide sequence ID" value="NZ_JAOQJL010000012.1"/>
</dbReference>
<feature type="domain" description="DAGKc" evidence="13">
    <location>
        <begin position="1"/>
        <end position="131"/>
    </location>
</feature>
<evidence type="ECO:0000256" key="12">
    <source>
        <dbReference type="ARBA" id="ARBA00023264"/>
    </source>
</evidence>
<keyword evidence="3" id="KW-0444">Lipid biosynthesis</keyword>
<evidence type="ECO:0000256" key="6">
    <source>
        <dbReference type="ARBA" id="ARBA00022741"/>
    </source>
</evidence>
<keyword evidence="12" id="KW-1208">Phospholipid metabolism</keyword>
<accession>A0ABT2TUM8</accession>
<dbReference type="NCBIfam" id="TIGR00147">
    <property type="entry name" value="YegS/Rv2252/BmrU family lipid kinase"/>
    <property type="match status" value="1"/>
</dbReference>
<keyword evidence="15" id="KW-1185">Reference proteome</keyword>
<evidence type="ECO:0000256" key="11">
    <source>
        <dbReference type="ARBA" id="ARBA00023209"/>
    </source>
</evidence>